<dbReference type="Proteomes" id="UP001501116">
    <property type="component" value="Unassembled WGS sequence"/>
</dbReference>
<comment type="caution">
    <text evidence="1">The sequence shown here is derived from an EMBL/GenBank/DDBJ whole genome shotgun (WGS) entry which is preliminary data.</text>
</comment>
<dbReference type="RefSeq" id="WP_344412736.1">
    <property type="nucleotide sequence ID" value="NZ_BAAANN010000002.1"/>
</dbReference>
<gene>
    <name evidence="1" type="ORF">GCM10009754_04180</name>
</gene>
<reference evidence="2" key="1">
    <citation type="journal article" date="2019" name="Int. J. Syst. Evol. Microbiol.">
        <title>The Global Catalogue of Microorganisms (GCM) 10K type strain sequencing project: providing services to taxonomists for standard genome sequencing and annotation.</title>
        <authorList>
            <consortium name="The Broad Institute Genomics Platform"/>
            <consortium name="The Broad Institute Genome Sequencing Center for Infectious Disease"/>
            <person name="Wu L."/>
            <person name="Ma J."/>
        </authorList>
    </citation>
    <scope>NUCLEOTIDE SEQUENCE [LARGE SCALE GENOMIC DNA]</scope>
    <source>
        <strain evidence="2">JCM 14545</strain>
    </source>
</reference>
<protein>
    <submittedName>
        <fullName evidence="1">Uncharacterized protein</fullName>
    </submittedName>
</protein>
<evidence type="ECO:0000313" key="2">
    <source>
        <dbReference type="Proteomes" id="UP001501116"/>
    </source>
</evidence>
<dbReference type="EMBL" id="BAAANN010000002">
    <property type="protein sequence ID" value="GAA1940202.1"/>
    <property type="molecule type" value="Genomic_DNA"/>
</dbReference>
<name>A0ABP5BC96_9PSEU</name>
<proteinExistence type="predicted"/>
<evidence type="ECO:0000313" key="1">
    <source>
        <dbReference type="EMBL" id="GAA1940202.1"/>
    </source>
</evidence>
<accession>A0ABP5BC96</accession>
<organism evidence="1 2">
    <name type="scientific">Amycolatopsis minnesotensis</name>
    <dbReference type="NCBI Taxonomy" id="337894"/>
    <lineage>
        <taxon>Bacteria</taxon>
        <taxon>Bacillati</taxon>
        <taxon>Actinomycetota</taxon>
        <taxon>Actinomycetes</taxon>
        <taxon>Pseudonocardiales</taxon>
        <taxon>Pseudonocardiaceae</taxon>
        <taxon>Amycolatopsis</taxon>
    </lineage>
</organism>
<keyword evidence="2" id="KW-1185">Reference proteome</keyword>
<sequence length="100" mass="11503">MTSTYALDAFDGDDECFVPEPGMTAEELAQYSREFIDRCASRVIGVGKEQYSGELHQKFEAQSLEDLIEYALEELEDNANYSAMIHIRLRRIQKALRNHL</sequence>